<dbReference type="GO" id="GO:0005524">
    <property type="term" value="F:ATP binding"/>
    <property type="evidence" value="ECO:0007669"/>
    <property type="project" value="UniProtKB-KW"/>
</dbReference>
<evidence type="ECO:0000313" key="5">
    <source>
        <dbReference type="EMBL" id="BAH07159.1"/>
    </source>
</evidence>
<evidence type="ECO:0000256" key="2">
    <source>
        <dbReference type="ARBA" id="ARBA00022741"/>
    </source>
</evidence>
<reference evidence="6" key="1">
    <citation type="submission" date="2005-09" db="EMBL/GenBank/DDBJ databases">
        <title>Complete genome sequence of Clostridium kluyveri and comparative genomics of Clostridia species.</title>
        <authorList>
            <person name="Inui M."/>
            <person name="Nonaka H."/>
            <person name="Shinoda Y."/>
            <person name="Ikenaga Y."/>
            <person name="Abe M."/>
            <person name="Naito K."/>
            <person name="Vertes A.A."/>
            <person name="Yukawa H."/>
        </authorList>
    </citation>
    <scope>NUCLEOTIDE SEQUENCE [LARGE SCALE GENOMIC DNA]</scope>
    <source>
        <strain evidence="6">NBRC 12016</strain>
    </source>
</reference>
<dbReference type="Pfam" id="PF00005">
    <property type="entry name" value="ABC_tran"/>
    <property type="match status" value="1"/>
</dbReference>
<dbReference type="PROSITE" id="PS50893">
    <property type="entry name" value="ABC_TRANSPORTER_2"/>
    <property type="match status" value="1"/>
</dbReference>
<dbReference type="PANTHER" id="PTHR42781:SF8">
    <property type="entry name" value="BICARBONATE TRANSPORT ATP-BINDING PROTEIN CMPC"/>
    <property type="match status" value="1"/>
</dbReference>
<dbReference type="InterPro" id="IPR050093">
    <property type="entry name" value="ABC_SmlMolc_Importer"/>
</dbReference>
<evidence type="ECO:0000259" key="4">
    <source>
        <dbReference type="PROSITE" id="PS50893"/>
    </source>
</evidence>
<dbReference type="HOGENOM" id="CLU_000604_1_22_9"/>
<keyword evidence="2" id="KW-0547">Nucleotide-binding</keyword>
<dbReference type="PROSITE" id="PS00211">
    <property type="entry name" value="ABC_TRANSPORTER_1"/>
    <property type="match status" value="1"/>
</dbReference>
<proteinExistence type="predicted"/>
<dbReference type="EMBL" id="AP009049">
    <property type="protein sequence ID" value="BAH07159.1"/>
    <property type="molecule type" value="Genomic_DNA"/>
</dbReference>
<evidence type="ECO:0000256" key="1">
    <source>
        <dbReference type="ARBA" id="ARBA00022448"/>
    </source>
</evidence>
<keyword evidence="3" id="KW-0067">ATP-binding</keyword>
<dbReference type="InterPro" id="IPR003593">
    <property type="entry name" value="AAA+_ATPase"/>
</dbReference>
<dbReference type="GO" id="GO:0016887">
    <property type="term" value="F:ATP hydrolysis activity"/>
    <property type="evidence" value="ECO:0007669"/>
    <property type="project" value="InterPro"/>
</dbReference>
<dbReference type="InterPro" id="IPR027417">
    <property type="entry name" value="P-loop_NTPase"/>
</dbReference>
<accession>B9E3T4</accession>
<sequence length="217" mass="24726">MRRYLNIIYKGDRDMVVENEHNYEVTIKNLNKSYDGVSIFSDLNIKFIKGKVTAVLGPSGCGKTTLLNIISGIETNYSGEVILKNDNISYVFQEDRLIPHLTVYENVAFVLKSTMDKMEVDIAVNKFLDMVELLEYKDKLPDKLSGGMKRRVALARAVAYKSSLILMDEPFKGMDDRLKSSIIKKFLIHQRETGRTVILVTHDKGEAETMGNEVYFL</sequence>
<dbReference type="Proteomes" id="UP000007969">
    <property type="component" value="Chromosome"/>
</dbReference>
<evidence type="ECO:0000256" key="3">
    <source>
        <dbReference type="ARBA" id="ARBA00022840"/>
    </source>
</evidence>
<evidence type="ECO:0000313" key="6">
    <source>
        <dbReference type="Proteomes" id="UP000007969"/>
    </source>
</evidence>
<dbReference type="PANTHER" id="PTHR42781">
    <property type="entry name" value="SPERMIDINE/PUTRESCINE IMPORT ATP-BINDING PROTEIN POTA"/>
    <property type="match status" value="1"/>
</dbReference>
<dbReference type="InterPro" id="IPR017871">
    <property type="entry name" value="ABC_transporter-like_CS"/>
</dbReference>
<dbReference type="SUPFAM" id="SSF52540">
    <property type="entry name" value="P-loop containing nucleoside triphosphate hydrolases"/>
    <property type="match status" value="1"/>
</dbReference>
<dbReference type="SMART" id="SM00382">
    <property type="entry name" value="AAA"/>
    <property type="match status" value="1"/>
</dbReference>
<keyword evidence="1" id="KW-0813">Transport</keyword>
<name>B9E3T4_CLOK1</name>
<gene>
    <name evidence="5" type="ordered locus">CKR_2108</name>
</gene>
<protein>
    <recommendedName>
        <fullName evidence="4">ABC transporter domain-containing protein</fullName>
    </recommendedName>
</protein>
<dbReference type="InterPro" id="IPR003439">
    <property type="entry name" value="ABC_transporter-like_ATP-bd"/>
</dbReference>
<organism evidence="5 6">
    <name type="scientific">Clostridium kluyveri (strain NBRC 12016)</name>
    <dbReference type="NCBI Taxonomy" id="583346"/>
    <lineage>
        <taxon>Bacteria</taxon>
        <taxon>Bacillati</taxon>
        <taxon>Bacillota</taxon>
        <taxon>Clostridia</taxon>
        <taxon>Eubacteriales</taxon>
        <taxon>Clostridiaceae</taxon>
        <taxon>Clostridium</taxon>
    </lineage>
</organism>
<dbReference type="AlphaFoldDB" id="B9E3T4"/>
<feature type="domain" description="ABC transporter" evidence="4">
    <location>
        <begin position="25"/>
        <end position="217"/>
    </location>
</feature>
<dbReference type="Gene3D" id="3.40.50.300">
    <property type="entry name" value="P-loop containing nucleotide triphosphate hydrolases"/>
    <property type="match status" value="1"/>
</dbReference>
<dbReference type="KEGG" id="ckr:CKR_2108"/>